<dbReference type="Gene3D" id="3.30.420.40">
    <property type="match status" value="2"/>
</dbReference>
<dbReference type="InterPro" id="IPR043129">
    <property type="entry name" value="ATPase_NBD"/>
</dbReference>
<reference evidence="2" key="1">
    <citation type="submission" date="2021-02" db="EMBL/GenBank/DDBJ databases">
        <title>Phycicoccus sp. MQZ13P-5T, whole genome shotgun sequence.</title>
        <authorList>
            <person name="Tuo L."/>
        </authorList>
    </citation>
    <scope>NUCLEOTIDE SEQUENCE</scope>
    <source>
        <strain evidence="2">MQZ13P-5</strain>
    </source>
</reference>
<organism evidence="2 3">
    <name type="scientific">Phycicoccus sonneratiae</name>
    <dbReference type="NCBI Taxonomy" id="2807628"/>
    <lineage>
        <taxon>Bacteria</taxon>
        <taxon>Bacillati</taxon>
        <taxon>Actinomycetota</taxon>
        <taxon>Actinomycetes</taxon>
        <taxon>Micrococcales</taxon>
        <taxon>Intrasporangiaceae</taxon>
        <taxon>Phycicoccus</taxon>
    </lineage>
</organism>
<dbReference type="SUPFAM" id="SSF53067">
    <property type="entry name" value="Actin-like ATPase domain"/>
    <property type="match status" value="2"/>
</dbReference>
<dbReference type="Proteomes" id="UP001430172">
    <property type="component" value="Unassembled WGS sequence"/>
</dbReference>
<dbReference type="InterPro" id="IPR036390">
    <property type="entry name" value="WH_DNA-bd_sf"/>
</dbReference>
<gene>
    <name evidence="2" type="ORF">JQN70_13510</name>
</gene>
<protein>
    <submittedName>
        <fullName evidence="2">ROK family transcriptional regulator</fullName>
    </submittedName>
</protein>
<dbReference type="Gene3D" id="1.10.10.10">
    <property type="entry name" value="Winged helix-like DNA-binding domain superfamily/Winged helix DNA-binding domain"/>
    <property type="match status" value="1"/>
</dbReference>
<accession>A0ABS2CQJ6</accession>
<dbReference type="InterPro" id="IPR000600">
    <property type="entry name" value="ROK"/>
</dbReference>
<dbReference type="Pfam" id="PF00480">
    <property type="entry name" value="ROK"/>
    <property type="match status" value="1"/>
</dbReference>
<proteinExistence type="inferred from homology"/>
<evidence type="ECO:0000313" key="2">
    <source>
        <dbReference type="EMBL" id="MBM6401411.1"/>
    </source>
</evidence>
<evidence type="ECO:0000256" key="1">
    <source>
        <dbReference type="ARBA" id="ARBA00006479"/>
    </source>
</evidence>
<sequence length="410" mass="41336">MPPPGPAGGASQGTLRETNLRLVTRTVLESPVPPSRADVAQRTRLTRSTVSRLVDDLLGGGVLAETEAPGPVRSGRPGTPLVAGPVAALGMLVNVAGLVARVVDLGGRVLAEGALERDLRGGSADDVLTDLAALARRVLDDVPPGVALAGARLALPGVVGTASDTLLVAPNLGWSEVTPRTLLTPAALGGLRLRLGNEADLAARTVAAPAPGREGPLRDFLYVSGEVGIGGAVVVGGSVLTGRHGWAGEIGHVCVDPHGPPCRCGSTGCLERYVGRDELAALVGVDPAVVGQVLPRLVADGDPAASAAVERAVWALGIALAGAVNLIDTPAIVLGGHLAQVGDLLCAPLEATLARRVLSSRWVPPVVRAAGGGPAPAATGAALAELDDVVERPFAWLQRNRLPQSGSDSA</sequence>
<comment type="caution">
    <text evidence="2">The sequence shown here is derived from an EMBL/GenBank/DDBJ whole genome shotgun (WGS) entry which is preliminary data.</text>
</comment>
<keyword evidence="3" id="KW-1185">Reference proteome</keyword>
<dbReference type="InterPro" id="IPR036388">
    <property type="entry name" value="WH-like_DNA-bd_sf"/>
</dbReference>
<evidence type="ECO:0000313" key="3">
    <source>
        <dbReference type="Proteomes" id="UP001430172"/>
    </source>
</evidence>
<comment type="similarity">
    <text evidence="1">Belongs to the ROK (NagC/XylR) family.</text>
</comment>
<dbReference type="PANTHER" id="PTHR18964">
    <property type="entry name" value="ROK (REPRESSOR, ORF, KINASE) FAMILY"/>
    <property type="match status" value="1"/>
</dbReference>
<dbReference type="PANTHER" id="PTHR18964:SF149">
    <property type="entry name" value="BIFUNCTIONAL UDP-N-ACETYLGLUCOSAMINE 2-EPIMERASE_N-ACETYLMANNOSAMINE KINASE"/>
    <property type="match status" value="1"/>
</dbReference>
<dbReference type="EMBL" id="JAFDVD010000015">
    <property type="protein sequence ID" value="MBM6401411.1"/>
    <property type="molecule type" value="Genomic_DNA"/>
</dbReference>
<name>A0ABS2CQJ6_9MICO</name>
<dbReference type="SUPFAM" id="SSF46785">
    <property type="entry name" value="Winged helix' DNA-binding domain"/>
    <property type="match status" value="1"/>
</dbReference>